<protein>
    <submittedName>
        <fullName evidence="8">2Fe-2S iron-sulfur cluster binding domain-containing protein</fullName>
    </submittedName>
</protein>
<dbReference type="CDD" id="cd00207">
    <property type="entry name" value="fer2"/>
    <property type="match status" value="1"/>
</dbReference>
<organism evidence="8 9">
    <name type="scientific">Nocardioides panacis</name>
    <dbReference type="NCBI Taxonomy" id="2849501"/>
    <lineage>
        <taxon>Bacteria</taxon>
        <taxon>Bacillati</taxon>
        <taxon>Actinomycetota</taxon>
        <taxon>Actinomycetes</taxon>
        <taxon>Propionibacteriales</taxon>
        <taxon>Nocardioidaceae</taxon>
        <taxon>Nocardioides</taxon>
    </lineage>
</organism>
<dbReference type="PANTHER" id="PTHR43644:SF1">
    <property type="entry name" value="NAD(P)H-FLAVIN REDUCTASE"/>
    <property type="match status" value="1"/>
</dbReference>
<keyword evidence="3" id="KW-0274">FAD</keyword>
<evidence type="ECO:0000256" key="2">
    <source>
        <dbReference type="ARBA" id="ARBA00022714"/>
    </source>
</evidence>
<keyword evidence="5" id="KW-0411">Iron-sulfur</keyword>
<dbReference type="GO" id="GO:0051537">
    <property type="term" value="F:2 iron, 2 sulfur cluster binding"/>
    <property type="evidence" value="ECO:0007669"/>
    <property type="project" value="UniProtKB-KW"/>
</dbReference>
<name>A0A975Y1T3_9ACTN</name>
<dbReference type="RefSeq" id="WP_216941693.1">
    <property type="nucleotide sequence ID" value="NZ_CP077062.1"/>
</dbReference>
<dbReference type="GO" id="GO:0016491">
    <property type="term" value="F:oxidoreductase activity"/>
    <property type="evidence" value="ECO:0007669"/>
    <property type="project" value="InterPro"/>
</dbReference>
<evidence type="ECO:0000313" key="9">
    <source>
        <dbReference type="Proteomes" id="UP000683575"/>
    </source>
</evidence>
<evidence type="ECO:0000313" key="8">
    <source>
        <dbReference type="EMBL" id="QWZ09847.1"/>
    </source>
</evidence>
<dbReference type="KEGG" id="nps:KRR39_09020"/>
<dbReference type="PROSITE" id="PS51085">
    <property type="entry name" value="2FE2S_FER_2"/>
    <property type="match status" value="1"/>
</dbReference>
<evidence type="ECO:0000259" key="6">
    <source>
        <dbReference type="PROSITE" id="PS51085"/>
    </source>
</evidence>
<dbReference type="Pfam" id="PF00970">
    <property type="entry name" value="FAD_binding_6"/>
    <property type="match status" value="1"/>
</dbReference>
<dbReference type="InterPro" id="IPR008333">
    <property type="entry name" value="Cbr1-like_FAD-bd_dom"/>
</dbReference>
<dbReference type="InterPro" id="IPR001433">
    <property type="entry name" value="OxRdtase_FAD/NAD-bd"/>
</dbReference>
<reference evidence="8" key="1">
    <citation type="submission" date="2021-06" db="EMBL/GenBank/DDBJ databases">
        <title>Complete genome sequence of Nocardioides sp. G188.</title>
        <authorList>
            <person name="Im W.-T."/>
        </authorList>
    </citation>
    <scope>NUCLEOTIDE SEQUENCE</scope>
    <source>
        <strain evidence="8">G188</strain>
    </source>
</reference>
<dbReference type="PANTHER" id="PTHR43644">
    <property type="entry name" value="NA(+)-TRANSLOCATING NADH-QUINONE REDUCTASE SUBUNIT"/>
    <property type="match status" value="1"/>
</dbReference>
<dbReference type="EMBL" id="CP077062">
    <property type="protein sequence ID" value="QWZ09847.1"/>
    <property type="molecule type" value="Genomic_DNA"/>
</dbReference>
<dbReference type="InterPro" id="IPR006058">
    <property type="entry name" value="2Fe2S_fd_BS"/>
</dbReference>
<evidence type="ECO:0000256" key="1">
    <source>
        <dbReference type="ARBA" id="ARBA00022630"/>
    </source>
</evidence>
<keyword evidence="2" id="KW-0479">Metal-binding</keyword>
<dbReference type="AlphaFoldDB" id="A0A975Y1T3"/>
<keyword evidence="1" id="KW-0285">Flavoprotein</keyword>
<feature type="domain" description="FAD-binding FR-type" evidence="7">
    <location>
        <begin position="106"/>
        <end position="208"/>
    </location>
</feature>
<gene>
    <name evidence="8" type="ORF">KRR39_09020</name>
</gene>
<keyword evidence="4" id="KW-0408">Iron</keyword>
<accession>A0A975Y1T3</accession>
<dbReference type="Proteomes" id="UP000683575">
    <property type="component" value="Chromosome"/>
</dbReference>
<dbReference type="PROSITE" id="PS51384">
    <property type="entry name" value="FAD_FR"/>
    <property type="match status" value="1"/>
</dbReference>
<dbReference type="InterPro" id="IPR001041">
    <property type="entry name" value="2Fe-2S_ferredoxin-type"/>
</dbReference>
<evidence type="ECO:0000259" key="7">
    <source>
        <dbReference type="PROSITE" id="PS51384"/>
    </source>
</evidence>
<dbReference type="Pfam" id="PF00175">
    <property type="entry name" value="NAD_binding_1"/>
    <property type="match status" value="1"/>
</dbReference>
<evidence type="ECO:0000256" key="4">
    <source>
        <dbReference type="ARBA" id="ARBA00023004"/>
    </source>
</evidence>
<evidence type="ECO:0000256" key="3">
    <source>
        <dbReference type="ARBA" id="ARBA00022827"/>
    </source>
</evidence>
<sequence>MGTNHVVRFEPVGIEIEVDEEKTVLRAAAEQGLMLMHGCKEGQCSACKSFVLDGEDIELDKYSTFALPDFEKEEGYTLLCRAHVYEDVTIELLNYDEDMIRSGFPIQDVKAEVVGIEPVTGDMRHVTLRVLGDAPLQFFPGQYVDFTVPGTEETRSFSMANTPSPTGDLLEFVIKIYPGGLFSGHLDGELSIGDQLDLSGPFGTFTLRDGRSSDLVFVGGGAGMAPILSVLRALAEKGSPRKTRFYYGARRRQDLCFEKELLQLEQDLPDFRFIPALSEPDDAPWDGEVGLVTDVVKKHEQDLSGSDSYVCGPPPMVEAAMATLEGLGAPTKNIYYDKFTTTEGS</sequence>
<evidence type="ECO:0000256" key="5">
    <source>
        <dbReference type="ARBA" id="ARBA00023014"/>
    </source>
</evidence>
<feature type="domain" description="2Fe-2S ferredoxin-type" evidence="6">
    <location>
        <begin position="5"/>
        <end position="96"/>
    </location>
</feature>
<keyword evidence="2" id="KW-0001">2Fe-2S</keyword>
<proteinExistence type="predicted"/>
<dbReference type="Pfam" id="PF00111">
    <property type="entry name" value="Fer2"/>
    <property type="match status" value="1"/>
</dbReference>
<dbReference type="PROSITE" id="PS00197">
    <property type="entry name" value="2FE2S_FER_1"/>
    <property type="match status" value="1"/>
</dbReference>
<keyword evidence="9" id="KW-1185">Reference proteome</keyword>
<dbReference type="InterPro" id="IPR017927">
    <property type="entry name" value="FAD-bd_FR_type"/>
</dbReference>